<dbReference type="EMBL" id="MU274909">
    <property type="protein sequence ID" value="KAI0090039.1"/>
    <property type="molecule type" value="Genomic_DNA"/>
</dbReference>
<comment type="caution">
    <text evidence="1">The sequence shown here is derived from an EMBL/GenBank/DDBJ whole genome shotgun (WGS) entry which is preliminary data.</text>
</comment>
<accession>A0ACB8U7E3</accession>
<dbReference type="Proteomes" id="UP001055072">
    <property type="component" value="Unassembled WGS sequence"/>
</dbReference>
<reference evidence="1" key="1">
    <citation type="journal article" date="2021" name="Environ. Microbiol.">
        <title>Gene family expansions and transcriptome signatures uncover fungal adaptations to wood decay.</title>
        <authorList>
            <person name="Hage H."/>
            <person name="Miyauchi S."/>
            <person name="Viragh M."/>
            <person name="Drula E."/>
            <person name="Min B."/>
            <person name="Chaduli D."/>
            <person name="Navarro D."/>
            <person name="Favel A."/>
            <person name="Norest M."/>
            <person name="Lesage-Meessen L."/>
            <person name="Balint B."/>
            <person name="Merenyi Z."/>
            <person name="de Eugenio L."/>
            <person name="Morin E."/>
            <person name="Martinez A.T."/>
            <person name="Baldrian P."/>
            <person name="Stursova M."/>
            <person name="Martinez M.J."/>
            <person name="Novotny C."/>
            <person name="Magnuson J.K."/>
            <person name="Spatafora J.W."/>
            <person name="Maurice S."/>
            <person name="Pangilinan J."/>
            <person name="Andreopoulos W."/>
            <person name="LaButti K."/>
            <person name="Hundley H."/>
            <person name="Na H."/>
            <person name="Kuo A."/>
            <person name="Barry K."/>
            <person name="Lipzen A."/>
            <person name="Henrissat B."/>
            <person name="Riley R."/>
            <person name="Ahrendt S."/>
            <person name="Nagy L.G."/>
            <person name="Grigoriev I.V."/>
            <person name="Martin F."/>
            <person name="Rosso M.N."/>
        </authorList>
    </citation>
    <scope>NUCLEOTIDE SEQUENCE</scope>
    <source>
        <strain evidence="1">CBS 384.51</strain>
    </source>
</reference>
<name>A0ACB8U7E3_9APHY</name>
<proteinExistence type="predicted"/>
<organism evidence="1 2">
    <name type="scientific">Irpex rosettiformis</name>
    <dbReference type="NCBI Taxonomy" id="378272"/>
    <lineage>
        <taxon>Eukaryota</taxon>
        <taxon>Fungi</taxon>
        <taxon>Dikarya</taxon>
        <taxon>Basidiomycota</taxon>
        <taxon>Agaricomycotina</taxon>
        <taxon>Agaricomycetes</taxon>
        <taxon>Polyporales</taxon>
        <taxon>Irpicaceae</taxon>
        <taxon>Irpex</taxon>
    </lineage>
</organism>
<protein>
    <submittedName>
        <fullName evidence="1">Uncharacterized protein</fullName>
    </submittedName>
</protein>
<keyword evidence="2" id="KW-1185">Reference proteome</keyword>
<evidence type="ECO:0000313" key="1">
    <source>
        <dbReference type="EMBL" id="KAI0090039.1"/>
    </source>
</evidence>
<gene>
    <name evidence="1" type="ORF">BDY19DRAFT_99354</name>
</gene>
<evidence type="ECO:0000313" key="2">
    <source>
        <dbReference type="Proteomes" id="UP001055072"/>
    </source>
</evidence>
<sequence>MSPKAGSEVIPDSEDERSKGQGKLPVVTRKIPQVVEISSDEENGPPKASSSKVQIPKVVPVTPKSNRTIRYVHAHKPVSVSSSDSEEEENKNEQPTKEEDALLYSPIKASHTREVIDLTTTCYEEEKAEEDEVFDELIFGDEDWLKKKTVGLVQLPPKLKLKGAIPLSNFPEEDELWNDDEEYVTSRAKAHCPYYSQPSSG</sequence>